<dbReference type="OrthoDB" id="3064516at2759"/>
<keyword evidence="5" id="KW-0378">Hydrolase</keyword>
<evidence type="ECO:0000256" key="5">
    <source>
        <dbReference type="ARBA" id="ARBA00022801"/>
    </source>
</evidence>
<evidence type="ECO:0000259" key="8">
    <source>
        <dbReference type="Pfam" id="PF07687"/>
    </source>
</evidence>
<dbReference type="PANTHER" id="PTHR43808:SF8">
    <property type="entry name" value="PEPTIDASE M20 DIMERISATION DOMAIN-CONTAINING PROTEIN"/>
    <property type="match status" value="1"/>
</dbReference>
<dbReference type="Gene3D" id="3.30.70.360">
    <property type="match status" value="1"/>
</dbReference>
<dbReference type="Proteomes" id="UP000248961">
    <property type="component" value="Unassembled WGS sequence"/>
</dbReference>
<dbReference type="Pfam" id="PF07687">
    <property type="entry name" value="M20_dimer"/>
    <property type="match status" value="1"/>
</dbReference>
<dbReference type="InterPro" id="IPR011650">
    <property type="entry name" value="Peptidase_M20_dimer"/>
</dbReference>
<dbReference type="PROSITE" id="PS00759">
    <property type="entry name" value="ARGE_DAPE_CPG2_2"/>
    <property type="match status" value="1"/>
</dbReference>
<dbReference type="GO" id="GO:0008233">
    <property type="term" value="F:peptidase activity"/>
    <property type="evidence" value="ECO:0007669"/>
    <property type="project" value="UniProtKB-KW"/>
</dbReference>
<keyword evidence="7" id="KW-0732">Signal</keyword>
<dbReference type="Pfam" id="PF01546">
    <property type="entry name" value="Peptidase_M20"/>
    <property type="match status" value="1"/>
</dbReference>
<feature type="signal peptide" evidence="7">
    <location>
        <begin position="1"/>
        <end position="16"/>
    </location>
</feature>
<dbReference type="PROSITE" id="PS00758">
    <property type="entry name" value="ARGE_DAPE_CPG2_1"/>
    <property type="match status" value="1"/>
</dbReference>
<reference evidence="9 10" key="1">
    <citation type="submission" date="2018-02" db="EMBL/GenBank/DDBJ databases">
        <title>The genomes of Aspergillus section Nigri reveals drivers in fungal speciation.</title>
        <authorList>
            <consortium name="DOE Joint Genome Institute"/>
            <person name="Vesth T.C."/>
            <person name="Nybo J."/>
            <person name="Theobald S."/>
            <person name="Brandl J."/>
            <person name="Frisvad J.C."/>
            <person name="Nielsen K.F."/>
            <person name="Lyhne E.K."/>
            <person name="Kogle M.E."/>
            <person name="Kuo A."/>
            <person name="Riley R."/>
            <person name="Clum A."/>
            <person name="Nolan M."/>
            <person name="Lipzen A."/>
            <person name="Salamov A."/>
            <person name="Henrissat B."/>
            <person name="Wiebenga A."/>
            <person name="De vries R.P."/>
            <person name="Grigoriev I.V."/>
            <person name="Mortensen U.H."/>
            <person name="Andersen M.R."/>
            <person name="Baker S.E."/>
        </authorList>
    </citation>
    <scope>NUCLEOTIDE SEQUENCE [LARGE SCALE GENOMIC DNA]</scope>
    <source>
        <strain evidence="9 10">CBS 101889</strain>
    </source>
</reference>
<dbReference type="GO" id="GO:0006508">
    <property type="term" value="P:proteolysis"/>
    <property type="evidence" value="ECO:0007669"/>
    <property type="project" value="UniProtKB-KW"/>
</dbReference>
<comment type="similarity">
    <text evidence="2">Belongs to the peptidase M20A family.</text>
</comment>
<dbReference type="SUPFAM" id="SSF55031">
    <property type="entry name" value="Bacterial exopeptidase dimerisation domain"/>
    <property type="match status" value="1"/>
</dbReference>
<evidence type="ECO:0000256" key="4">
    <source>
        <dbReference type="ARBA" id="ARBA00022723"/>
    </source>
</evidence>
<dbReference type="CDD" id="cd05652">
    <property type="entry name" value="M20_ArgE_DapE-like_fungal"/>
    <property type="match status" value="1"/>
</dbReference>
<evidence type="ECO:0000313" key="9">
    <source>
        <dbReference type="EMBL" id="RAL09476.1"/>
    </source>
</evidence>
<dbReference type="GeneID" id="37199969"/>
<comment type="cofactor">
    <cofactor evidence="1">
        <name>Zn(2+)</name>
        <dbReference type="ChEBI" id="CHEBI:29105"/>
    </cofactor>
</comment>
<evidence type="ECO:0000256" key="7">
    <source>
        <dbReference type="SAM" id="SignalP"/>
    </source>
</evidence>
<evidence type="ECO:0000256" key="2">
    <source>
        <dbReference type="ARBA" id="ARBA00006247"/>
    </source>
</evidence>
<dbReference type="InterPro" id="IPR002933">
    <property type="entry name" value="Peptidase_M20"/>
</dbReference>
<dbReference type="GO" id="GO:0046872">
    <property type="term" value="F:metal ion binding"/>
    <property type="evidence" value="ECO:0007669"/>
    <property type="project" value="UniProtKB-KW"/>
</dbReference>
<protein>
    <submittedName>
        <fullName evidence="9">Zn-dependent exopeptidase</fullName>
    </submittedName>
</protein>
<keyword evidence="10" id="KW-1185">Reference proteome</keyword>
<dbReference type="Gene3D" id="3.40.630.10">
    <property type="entry name" value="Zn peptidases"/>
    <property type="match status" value="1"/>
</dbReference>
<evidence type="ECO:0000256" key="3">
    <source>
        <dbReference type="ARBA" id="ARBA00022670"/>
    </source>
</evidence>
<accession>A0A395HPC9</accession>
<organism evidence="9 10">
    <name type="scientific">Aspergillus homomorphus (strain CBS 101889)</name>
    <dbReference type="NCBI Taxonomy" id="1450537"/>
    <lineage>
        <taxon>Eukaryota</taxon>
        <taxon>Fungi</taxon>
        <taxon>Dikarya</taxon>
        <taxon>Ascomycota</taxon>
        <taxon>Pezizomycotina</taxon>
        <taxon>Eurotiomycetes</taxon>
        <taxon>Eurotiomycetidae</taxon>
        <taxon>Eurotiales</taxon>
        <taxon>Aspergillaceae</taxon>
        <taxon>Aspergillus</taxon>
        <taxon>Aspergillus subgen. Circumdati</taxon>
    </lineage>
</organism>
<dbReference type="InterPro" id="IPR001261">
    <property type="entry name" value="ArgE/DapE_CS"/>
</dbReference>
<dbReference type="VEuPathDB" id="FungiDB:BO97DRAFT_407632"/>
<feature type="chain" id="PRO_5017253546" evidence="7">
    <location>
        <begin position="17"/>
        <end position="418"/>
    </location>
</feature>
<dbReference type="SUPFAM" id="SSF53187">
    <property type="entry name" value="Zn-dependent exopeptidases"/>
    <property type="match status" value="1"/>
</dbReference>
<evidence type="ECO:0000313" key="10">
    <source>
        <dbReference type="Proteomes" id="UP000248961"/>
    </source>
</evidence>
<sequence>MKAPFSLLLAAGLTAAAPQQWPLSFTTSDPSDIINASPFLSFHRDLVQIPSVSGNETAVGIFISNFLESHNFTVIKQPVPARDQATDTTTDTGRFNIFAYPSSSPSQDQPELLLTSHIDTVPPFIPYTLHDHGNRSSLLMAGRGTVDAKASVAAQIFAVLETLKENPETSLGLLFVVDEEVGGLGMRVFSDSSLNPTPSPFRTVIFGEPTELALVSGHKGMLEFLLVATGQAAHSGYPWLGRSAVSALLPALSRLDVLGDIPAEEGGLPASPKYGRTTVNIGRVDAGVAANVVPARARAEVAIRLAEGTPDEARKIIAQAVSDATDGDEDVYCDFEVYSGGYPPQDLDTDVPGFDIMPVNYGTDVPNLKVSGKVKRYLYGPGSIHVAHGDDEAITVDQLEEAVRGYKRLIDAALQRGK</sequence>
<dbReference type="EMBL" id="KZ824303">
    <property type="protein sequence ID" value="RAL09476.1"/>
    <property type="molecule type" value="Genomic_DNA"/>
</dbReference>
<dbReference type="RefSeq" id="XP_025548630.1">
    <property type="nucleotide sequence ID" value="XM_025695680.1"/>
</dbReference>
<keyword evidence="6" id="KW-0862">Zinc</keyword>
<keyword evidence="4" id="KW-0479">Metal-binding</keyword>
<feature type="domain" description="Peptidase M20 dimerisation" evidence="8">
    <location>
        <begin position="217"/>
        <end position="325"/>
    </location>
</feature>
<proteinExistence type="inferred from homology"/>
<dbReference type="InterPro" id="IPR050072">
    <property type="entry name" value="Peptidase_M20A"/>
</dbReference>
<evidence type="ECO:0000256" key="6">
    <source>
        <dbReference type="ARBA" id="ARBA00022833"/>
    </source>
</evidence>
<keyword evidence="3" id="KW-0645">Protease</keyword>
<evidence type="ECO:0000256" key="1">
    <source>
        <dbReference type="ARBA" id="ARBA00001947"/>
    </source>
</evidence>
<dbReference type="InterPro" id="IPR036264">
    <property type="entry name" value="Bact_exopeptidase_dim_dom"/>
</dbReference>
<gene>
    <name evidence="9" type="ORF">BO97DRAFT_407632</name>
</gene>
<dbReference type="AlphaFoldDB" id="A0A395HPC9"/>
<name>A0A395HPC9_ASPHC</name>
<dbReference type="PANTHER" id="PTHR43808">
    <property type="entry name" value="ACETYLORNITHINE DEACETYLASE"/>
    <property type="match status" value="1"/>
</dbReference>
<dbReference type="STRING" id="1450537.A0A395HPC9"/>